<keyword evidence="2" id="KW-0732">Signal</keyword>
<feature type="chain" id="PRO_5043405418" evidence="2">
    <location>
        <begin position="19"/>
        <end position="104"/>
    </location>
</feature>
<evidence type="ECO:0000256" key="1">
    <source>
        <dbReference type="SAM" id="MobiDB-lite"/>
    </source>
</evidence>
<feature type="signal peptide" evidence="2">
    <location>
        <begin position="1"/>
        <end position="18"/>
    </location>
</feature>
<organism evidence="3 4">
    <name type="scientific">Plakobranchus ocellatus</name>
    <dbReference type="NCBI Taxonomy" id="259542"/>
    <lineage>
        <taxon>Eukaryota</taxon>
        <taxon>Metazoa</taxon>
        <taxon>Spiralia</taxon>
        <taxon>Lophotrochozoa</taxon>
        <taxon>Mollusca</taxon>
        <taxon>Gastropoda</taxon>
        <taxon>Heterobranchia</taxon>
        <taxon>Euthyneura</taxon>
        <taxon>Panpulmonata</taxon>
        <taxon>Sacoglossa</taxon>
        <taxon>Placobranchoidea</taxon>
        <taxon>Plakobranchidae</taxon>
        <taxon>Plakobranchus</taxon>
    </lineage>
</organism>
<accession>A0AAV4C5R2</accession>
<evidence type="ECO:0000313" key="3">
    <source>
        <dbReference type="EMBL" id="GFO26612.1"/>
    </source>
</evidence>
<gene>
    <name evidence="3" type="ORF">PoB_005311700</name>
</gene>
<name>A0AAV4C5R2_9GAST</name>
<dbReference type="Proteomes" id="UP000735302">
    <property type="component" value="Unassembled WGS sequence"/>
</dbReference>
<dbReference type="EMBL" id="BLXT01005852">
    <property type="protein sequence ID" value="GFO26612.1"/>
    <property type="molecule type" value="Genomic_DNA"/>
</dbReference>
<evidence type="ECO:0000313" key="4">
    <source>
        <dbReference type="Proteomes" id="UP000735302"/>
    </source>
</evidence>
<sequence length="104" mass="11248">MVFIFLTILLCSKPGTKSKALFKKFTPRPGARPGAAVLQPQRPSPKKSEADVAVPVSGPLGAKDAAEGESEKPEPSVKKSWKQMISDCFDWLKNKLGIGRGDRP</sequence>
<protein>
    <submittedName>
        <fullName evidence="3">Uncharacterized protein</fullName>
    </submittedName>
</protein>
<feature type="compositionally biased region" description="Basic and acidic residues" evidence="1">
    <location>
        <begin position="64"/>
        <end position="77"/>
    </location>
</feature>
<dbReference type="AlphaFoldDB" id="A0AAV4C5R2"/>
<reference evidence="3 4" key="1">
    <citation type="journal article" date="2021" name="Elife">
        <title>Chloroplast acquisition without the gene transfer in kleptoplastic sea slugs, Plakobranchus ocellatus.</title>
        <authorList>
            <person name="Maeda T."/>
            <person name="Takahashi S."/>
            <person name="Yoshida T."/>
            <person name="Shimamura S."/>
            <person name="Takaki Y."/>
            <person name="Nagai Y."/>
            <person name="Toyoda A."/>
            <person name="Suzuki Y."/>
            <person name="Arimoto A."/>
            <person name="Ishii H."/>
            <person name="Satoh N."/>
            <person name="Nishiyama T."/>
            <person name="Hasebe M."/>
            <person name="Maruyama T."/>
            <person name="Minagawa J."/>
            <person name="Obokata J."/>
            <person name="Shigenobu S."/>
        </authorList>
    </citation>
    <scope>NUCLEOTIDE SEQUENCE [LARGE SCALE GENOMIC DNA]</scope>
</reference>
<comment type="caution">
    <text evidence="3">The sequence shown here is derived from an EMBL/GenBank/DDBJ whole genome shotgun (WGS) entry which is preliminary data.</text>
</comment>
<proteinExistence type="predicted"/>
<feature type="region of interest" description="Disordered" evidence="1">
    <location>
        <begin position="25"/>
        <end position="80"/>
    </location>
</feature>
<keyword evidence="4" id="KW-1185">Reference proteome</keyword>
<evidence type="ECO:0000256" key="2">
    <source>
        <dbReference type="SAM" id="SignalP"/>
    </source>
</evidence>